<organism evidence="9 10">
    <name type="scientific">Esox lucius</name>
    <name type="common">Northern pike</name>
    <dbReference type="NCBI Taxonomy" id="8010"/>
    <lineage>
        <taxon>Eukaryota</taxon>
        <taxon>Metazoa</taxon>
        <taxon>Chordata</taxon>
        <taxon>Craniata</taxon>
        <taxon>Vertebrata</taxon>
        <taxon>Euteleostomi</taxon>
        <taxon>Actinopterygii</taxon>
        <taxon>Neopterygii</taxon>
        <taxon>Teleostei</taxon>
        <taxon>Protacanthopterygii</taxon>
        <taxon>Esociformes</taxon>
        <taxon>Esocidae</taxon>
        <taxon>Esox</taxon>
    </lineage>
</organism>
<keyword evidence="6" id="KW-0966">Cell projection</keyword>
<dbReference type="Ensembl" id="ENSELUT00000102858.1">
    <property type="protein sequence ID" value="ENSELUP00000091280.1"/>
    <property type="gene ID" value="ENSELUG00000037158.1"/>
</dbReference>
<keyword evidence="2" id="KW-0963">Cytoplasm</keyword>
<accession>A0AAY5KSJ0</accession>
<name>A0AAY5KSJ0_ESOLU</name>
<evidence type="ECO:0000256" key="3">
    <source>
        <dbReference type="ARBA" id="ARBA00022846"/>
    </source>
</evidence>
<dbReference type="PANTHER" id="PTHR31180">
    <property type="entry name" value="CILIA- AND FLAGELLA-ASSOCIATED PROTEIN 107-RELATED"/>
    <property type="match status" value="1"/>
</dbReference>
<evidence type="ECO:0000256" key="7">
    <source>
        <dbReference type="ARBA" id="ARBA00035003"/>
    </source>
</evidence>
<comment type="subcellular location">
    <subcellularLocation>
        <location evidence="1">Cytoplasm</location>
        <location evidence="1">Cytoskeleton</location>
        <location evidence="1">Flagellum axoneme</location>
    </subcellularLocation>
</comment>
<evidence type="ECO:0000256" key="8">
    <source>
        <dbReference type="ARBA" id="ARBA00046435"/>
    </source>
</evidence>
<reference evidence="9 10" key="1">
    <citation type="submission" date="2020-02" db="EMBL/GenBank/DDBJ databases">
        <title>Esox lucius (northern pike) genome, fEsoLuc1, primary haplotype.</title>
        <authorList>
            <person name="Myers G."/>
            <person name="Karagic N."/>
            <person name="Meyer A."/>
            <person name="Pippel M."/>
            <person name="Reichard M."/>
            <person name="Winkler S."/>
            <person name="Tracey A."/>
            <person name="Sims Y."/>
            <person name="Howe K."/>
            <person name="Rhie A."/>
            <person name="Formenti G."/>
            <person name="Durbin R."/>
            <person name="Fedrigo O."/>
            <person name="Jarvis E.D."/>
        </authorList>
    </citation>
    <scope>NUCLEOTIDE SEQUENCE [LARGE SCALE GENOMIC DNA]</scope>
</reference>
<keyword evidence="3" id="KW-0282">Flagellum</keyword>
<dbReference type="Proteomes" id="UP000265140">
    <property type="component" value="Chromosome 17"/>
</dbReference>
<evidence type="ECO:0000256" key="6">
    <source>
        <dbReference type="ARBA" id="ARBA00023273"/>
    </source>
</evidence>
<dbReference type="CTD" id="93190"/>
<keyword evidence="10" id="KW-1185">Reference proteome</keyword>
<dbReference type="InterPro" id="IPR037662">
    <property type="entry name" value="CFAP68/107"/>
</dbReference>
<dbReference type="GeneTree" id="ENSGT00390000014553"/>
<reference evidence="9" key="3">
    <citation type="submission" date="2025-09" db="UniProtKB">
        <authorList>
            <consortium name="Ensembl"/>
        </authorList>
    </citation>
    <scope>IDENTIFICATION</scope>
</reference>
<dbReference type="GeneID" id="105017231"/>
<reference evidence="9" key="2">
    <citation type="submission" date="2025-08" db="UniProtKB">
        <authorList>
            <consortium name="Ensembl"/>
        </authorList>
    </citation>
    <scope>IDENTIFICATION</scope>
</reference>
<evidence type="ECO:0000256" key="4">
    <source>
        <dbReference type="ARBA" id="ARBA00023069"/>
    </source>
</evidence>
<dbReference type="KEGG" id="els:105017231"/>
<evidence type="ECO:0000313" key="9">
    <source>
        <dbReference type="Ensembl" id="ENSELUP00000091280.1"/>
    </source>
</evidence>
<dbReference type="RefSeq" id="XP_010879954.2">
    <property type="nucleotide sequence ID" value="XM_010881652.4"/>
</dbReference>
<dbReference type="Pfam" id="PF22595">
    <property type="entry name" value="CFAP107"/>
    <property type="match status" value="1"/>
</dbReference>
<dbReference type="InterPro" id="IPR054709">
    <property type="entry name" value="CFAP107"/>
</dbReference>
<dbReference type="GO" id="GO:0005879">
    <property type="term" value="C:axonemal microtubule"/>
    <property type="evidence" value="ECO:0007669"/>
    <property type="project" value="TreeGrafter"/>
</dbReference>
<comment type="subunit">
    <text evidence="8">Microtubule inner protein component of sperm flagellar doublet microtubules.</text>
</comment>
<keyword evidence="4" id="KW-0969">Cilium</keyword>
<evidence type="ECO:0000256" key="2">
    <source>
        <dbReference type="ARBA" id="ARBA00022490"/>
    </source>
</evidence>
<sequence>MFSMGKKKYSYDKWTQPGWRIEQKYSNKVLVGNWVEEKLQFTRECKTANTTSRVDYQPQRDHRPDILTRGMALRKSEGLPAKLLLSHHGTEPSHYLVTLYDEMYGRQGTSTLPTLRSWHPDRLAWTPEKSDHPSLAPPTNFGLVESRQVRLGKQQPPLAVLSVYRSEYKKHPLSAFCQTRLASVPRLLSSNLHPANLQNKDLDLKQRPCRQVPDNPVTASLLPPVTGVDAGLMS</sequence>
<dbReference type="PANTHER" id="PTHR31180:SF2">
    <property type="entry name" value="CILIA- AND FLAGELLA-ASSOCIATED PROTEIN 107"/>
    <property type="match status" value="1"/>
</dbReference>
<proteinExistence type="predicted"/>
<evidence type="ECO:0000256" key="1">
    <source>
        <dbReference type="ARBA" id="ARBA00004611"/>
    </source>
</evidence>
<dbReference type="AlphaFoldDB" id="A0AAY5KSJ0"/>
<comment type="function">
    <text evidence="7">Microtubule inner protein (MIP) part of the dynein-decorated doublet microtubules (DMTs) in cilia axoneme, which is required for motile cilia beating.</text>
</comment>
<dbReference type="GO" id="GO:0030317">
    <property type="term" value="P:flagellated sperm motility"/>
    <property type="evidence" value="ECO:0007669"/>
    <property type="project" value="InterPro"/>
</dbReference>
<evidence type="ECO:0000313" key="10">
    <source>
        <dbReference type="Proteomes" id="UP000265140"/>
    </source>
</evidence>
<protein>
    <submittedName>
        <fullName evidence="9">Uncharacterized protein</fullName>
    </submittedName>
</protein>
<evidence type="ECO:0000256" key="5">
    <source>
        <dbReference type="ARBA" id="ARBA00023212"/>
    </source>
</evidence>
<keyword evidence="5" id="KW-0206">Cytoskeleton</keyword>